<reference evidence="1" key="1">
    <citation type="submission" date="2020-08" db="EMBL/GenBank/DDBJ databases">
        <title>Multicomponent nature underlies the extraordinary mechanical properties of spider dragline silk.</title>
        <authorList>
            <person name="Kono N."/>
            <person name="Nakamura H."/>
            <person name="Mori M."/>
            <person name="Yoshida Y."/>
            <person name="Ohtoshi R."/>
            <person name="Malay A.D."/>
            <person name="Moran D.A.P."/>
            <person name="Tomita M."/>
            <person name="Numata K."/>
            <person name="Arakawa K."/>
        </authorList>
    </citation>
    <scope>NUCLEOTIDE SEQUENCE</scope>
</reference>
<dbReference type="Proteomes" id="UP000887159">
    <property type="component" value="Unassembled WGS sequence"/>
</dbReference>
<accession>A0A8X6W364</accession>
<protein>
    <submittedName>
        <fullName evidence="1">Uncharacterized protein</fullName>
    </submittedName>
</protein>
<name>A0A8X6W364_TRICX</name>
<proteinExistence type="predicted"/>
<evidence type="ECO:0000313" key="2">
    <source>
        <dbReference type="Proteomes" id="UP000887159"/>
    </source>
</evidence>
<gene>
    <name evidence="1" type="ORF">TNCV_2068261</name>
</gene>
<dbReference type="AlphaFoldDB" id="A0A8X6W364"/>
<dbReference type="EMBL" id="BMAU01021379">
    <property type="protein sequence ID" value="GFY27205.1"/>
    <property type="molecule type" value="Genomic_DNA"/>
</dbReference>
<sequence>MRQRSLVTYALRYGPIGPGVAMTSASEVTLSRSRFSLKAKREEFVDDALINAKSLCEELEISFETPRRIRRKQIFGDGNKDVQ</sequence>
<evidence type="ECO:0000313" key="1">
    <source>
        <dbReference type="EMBL" id="GFY27205.1"/>
    </source>
</evidence>
<organism evidence="1 2">
    <name type="scientific">Trichonephila clavipes</name>
    <name type="common">Golden silk orbweaver</name>
    <name type="synonym">Nephila clavipes</name>
    <dbReference type="NCBI Taxonomy" id="2585209"/>
    <lineage>
        <taxon>Eukaryota</taxon>
        <taxon>Metazoa</taxon>
        <taxon>Ecdysozoa</taxon>
        <taxon>Arthropoda</taxon>
        <taxon>Chelicerata</taxon>
        <taxon>Arachnida</taxon>
        <taxon>Araneae</taxon>
        <taxon>Araneomorphae</taxon>
        <taxon>Entelegynae</taxon>
        <taxon>Araneoidea</taxon>
        <taxon>Nephilidae</taxon>
        <taxon>Trichonephila</taxon>
    </lineage>
</organism>
<keyword evidence="2" id="KW-1185">Reference proteome</keyword>
<comment type="caution">
    <text evidence="1">The sequence shown here is derived from an EMBL/GenBank/DDBJ whole genome shotgun (WGS) entry which is preliminary data.</text>
</comment>